<dbReference type="EMBL" id="FMYK01000015">
    <property type="protein sequence ID" value="SDC78541.1"/>
    <property type="molecule type" value="Genomic_DNA"/>
</dbReference>
<reference evidence="2" key="1">
    <citation type="submission" date="2016-09" db="EMBL/GenBank/DDBJ databases">
        <authorList>
            <person name="Varghese N."/>
            <person name="Submissions S."/>
        </authorList>
    </citation>
    <scope>NUCLEOTIDE SEQUENCE [LARGE SCALE GENOMIC DNA]</scope>
    <source>
        <strain evidence="2">ANC 3699</strain>
    </source>
</reference>
<evidence type="ECO:0008006" key="3">
    <source>
        <dbReference type="Google" id="ProtNLM"/>
    </source>
</evidence>
<proteinExistence type="predicted"/>
<evidence type="ECO:0000313" key="1">
    <source>
        <dbReference type="EMBL" id="SDC78541.1"/>
    </source>
</evidence>
<dbReference type="RefSeq" id="WP_092621800.1">
    <property type="nucleotide sequence ID" value="NZ_FMYK01000015.1"/>
</dbReference>
<protein>
    <recommendedName>
        <fullName evidence="3">Esterase</fullName>
    </recommendedName>
</protein>
<dbReference type="Proteomes" id="UP000242317">
    <property type="component" value="Unassembled WGS sequence"/>
</dbReference>
<evidence type="ECO:0000313" key="2">
    <source>
        <dbReference type="Proteomes" id="UP000242317"/>
    </source>
</evidence>
<dbReference type="PANTHER" id="PTHR35602">
    <property type="entry name" value="ESTERASE YQIA-RELATED"/>
    <property type="match status" value="1"/>
</dbReference>
<dbReference type="Gene3D" id="3.40.50.1820">
    <property type="entry name" value="alpha/beta hydrolase"/>
    <property type="match status" value="1"/>
</dbReference>
<dbReference type="PANTHER" id="PTHR35602:SF3">
    <property type="entry name" value="ESTERASE YQIA"/>
    <property type="match status" value="1"/>
</dbReference>
<dbReference type="OrthoDB" id="9814831at2"/>
<organism evidence="1 2">
    <name type="scientific">Acinetobacter marinus</name>
    <dbReference type="NCBI Taxonomy" id="281375"/>
    <lineage>
        <taxon>Bacteria</taxon>
        <taxon>Pseudomonadati</taxon>
        <taxon>Pseudomonadota</taxon>
        <taxon>Gammaproteobacteria</taxon>
        <taxon>Moraxellales</taxon>
        <taxon>Moraxellaceae</taxon>
        <taxon>Acinetobacter</taxon>
    </lineage>
</organism>
<dbReference type="SUPFAM" id="SSF53474">
    <property type="entry name" value="alpha/beta-Hydrolases"/>
    <property type="match status" value="1"/>
</dbReference>
<dbReference type="Pfam" id="PF05728">
    <property type="entry name" value="UPF0227"/>
    <property type="match status" value="1"/>
</dbReference>
<sequence length="191" mass="21328">MSEKILFIHGFASVGQGVKSLQLKQWFGNDIFAPDLTHRPLADLNDLATLIKMEKITTIVGSSLGGFYGLLLAMQFPVKLVLINPALQSPQTLQQYIGTVTRYNGEQFTWSQQQVDELQQLSAQLSSASFQQLDQSKILVLLAKHDEVLDAQVALDTLPKANIIVDEFEDHRFADIGKYRQQIDAFIHANG</sequence>
<name>A0A1G6PEV6_9GAMM</name>
<accession>A0A1G6PEV6</accession>
<dbReference type="InterPro" id="IPR008886">
    <property type="entry name" value="UPF0227/Esterase_YqiA"/>
</dbReference>
<dbReference type="AlphaFoldDB" id="A0A1G6PEV6"/>
<dbReference type="InterPro" id="IPR029058">
    <property type="entry name" value="AB_hydrolase_fold"/>
</dbReference>
<keyword evidence="2" id="KW-1185">Reference proteome</keyword>
<gene>
    <name evidence="1" type="ORF">SAMN05421749_11513</name>
</gene>